<dbReference type="PANTHER" id="PTHR15245">
    <property type="entry name" value="SYMPLEKIN-RELATED"/>
    <property type="match status" value="1"/>
</dbReference>
<reference evidence="6 7" key="1">
    <citation type="submission" date="2020-12" db="EMBL/GenBank/DDBJ databases">
        <title>Metabolic potential, ecology and presence of endohyphal bacteria is reflected in genomic diversity of Mucoromycotina.</title>
        <authorList>
            <person name="Muszewska A."/>
            <person name="Okrasinska A."/>
            <person name="Steczkiewicz K."/>
            <person name="Drgas O."/>
            <person name="Orlowska M."/>
            <person name="Perlinska-Lenart U."/>
            <person name="Aleksandrzak-Piekarczyk T."/>
            <person name="Szatraj K."/>
            <person name="Zielenkiewicz U."/>
            <person name="Pilsyk S."/>
            <person name="Malc E."/>
            <person name="Mieczkowski P."/>
            <person name="Kruszewska J.S."/>
            <person name="Biernat P."/>
            <person name="Pawlowska J."/>
        </authorList>
    </citation>
    <scope>NUCLEOTIDE SEQUENCE [LARGE SCALE GENOMIC DNA]</scope>
    <source>
        <strain evidence="6 7">CBS 142.35</strain>
    </source>
</reference>
<dbReference type="Pfam" id="PF11935">
    <property type="entry name" value="SYMPK_PTA1_N"/>
    <property type="match status" value="1"/>
</dbReference>
<feature type="non-terminal residue" evidence="6">
    <location>
        <position position="1"/>
    </location>
</feature>
<evidence type="ECO:0000313" key="7">
    <source>
        <dbReference type="Proteomes" id="UP000646827"/>
    </source>
</evidence>
<feature type="region of interest" description="Disordered" evidence="4">
    <location>
        <begin position="85"/>
        <end position="170"/>
    </location>
</feature>
<keyword evidence="3" id="KW-0539">Nucleus</keyword>
<comment type="subcellular location">
    <subcellularLocation>
        <location evidence="1">Nucleus</location>
    </subcellularLocation>
</comment>
<organism evidence="6 7">
    <name type="scientific">Circinella minor</name>
    <dbReference type="NCBI Taxonomy" id="1195481"/>
    <lineage>
        <taxon>Eukaryota</taxon>
        <taxon>Fungi</taxon>
        <taxon>Fungi incertae sedis</taxon>
        <taxon>Mucoromycota</taxon>
        <taxon>Mucoromycotina</taxon>
        <taxon>Mucoromycetes</taxon>
        <taxon>Mucorales</taxon>
        <taxon>Lichtheimiaceae</taxon>
        <taxon>Circinella</taxon>
    </lineage>
</organism>
<dbReference type="InterPro" id="IPR032460">
    <property type="entry name" value="Symplekin/Pta1_N"/>
</dbReference>
<dbReference type="AlphaFoldDB" id="A0A8H7VTA6"/>
<accession>A0A8H7VTA6</accession>
<sequence>SSAIITAVVNCLVPIVKRRSQFRQQIIEGFVNVSKSPPSDLSPVQKRCIEKIIKIALTTLIRTESLASYRNEFISAFSSVGGNPAIFQSRQQRERERERRDEEKRSKRHLGNAFTEHIEKRTKLSHHGNTPPQKAKNTPPPPQPQQQQPQQQRPSTTVPPVQSSFPNGRSPLANFDITTLPLNIVIEICLAVLQSVPEQTIREKINMVNYLGRKEWRLGMKGIIYSRDNVN</sequence>
<evidence type="ECO:0000256" key="4">
    <source>
        <dbReference type="SAM" id="MobiDB-lite"/>
    </source>
</evidence>
<dbReference type="GO" id="GO:0005847">
    <property type="term" value="C:mRNA cleavage and polyadenylation specificity factor complex"/>
    <property type="evidence" value="ECO:0007669"/>
    <property type="project" value="TreeGrafter"/>
</dbReference>
<feature type="compositionally biased region" description="Basic and acidic residues" evidence="4">
    <location>
        <begin position="91"/>
        <end position="105"/>
    </location>
</feature>
<dbReference type="Proteomes" id="UP000646827">
    <property type="component" value="Unassembled WGS sequence"/>
</dbReference>
<name>A0A8H7VTA6_9FUNG</name>
<dbReference type="OrthoDB" id="331600at2759"/>
<dbReference type="Gene3D" id="1.25.10.10">
    <property type="entry name" value="Leucine-rich Repeat Variant"/>
    <property type="match status" value="1"/>
</dbReference>
<evidence type="ECO:0000313" key="6">
    <source>
        <dbReference type="EMBL" id="KAG2226314.1"/>
    </source>
</evidence>
<dbReference type="EMBL" id="JAEPRB010000018">
    <property type="protein sequence ID" value="KAG2226314.1"/>
    <property type="molecule type" value="Genomic_DNA"/>
</dbReference>
<dbReference type="PANTHER" id="PTHR15245:SF20">
    <property type="entry name" value="SYMPLEKIN"/>
    <property type="match status" value="1"/>
</dbReference>
<dbReference type="InterPro" id="IPR011989">
    <property type="entry name" value="ARM-like"/>
</dbReference>
<evidence type="ECO:0000259" key="5">
    <source>
        <dbReference type="Pfam" id="PF11935"/>
    </source>
</evidence>
<dbReference type="InterPro" id="IPR021850">
    <property type="entry name" value="Symplekin/Pta1"/>
</dbReference>
<keyword evidence="7" id="KW-1185">Reference proteome</keyword>
<dbReference type="GO" id="GO:0006397">
    <property type="term" value="P:mRNA processing"/>
    <property type="evidence" value="ECO:0007669"/>
    <property type="project" value="UniProtKB-KW"/>
</dbReference>
<feature type="domain" description="Symplekin/Pta1 N-terminal" evidence="5">
    <location>
        <begin position="2"/>
        <end position="83"/>
    </location>
</feature>
<evidence type="ECO:0000256" key="3">
    <source>
        <dbReference type="ARBA" id="ARBA00023242"/>
    </source>
</evidence>
<gene>
    <name evidence="6" type="ORF">INT45_005986</name>
</gene>
<protein>
    <recommendedName>
        <fullName evidence="5">Symplekin/Pta1 N-terminal domain-containing protein</fullName>
    </recommendedName>
</protein>
<evidence type="ECO:0000256" key="2">
    <source>
        <dbReference type="ARBA" id="ARBA00022664"/>
    </source>
</evidence>
<comment type="caution">
    <text evidence="6">The sequence shown here is derived from an EMBL/GenBank/DDBJ whole genome shotgun (WGS) entry which is preliminary data.</text>
</comment>
<evidence type="ECO:0000256" key="1">
    <source>
        <dbReference type="ARBA" id="ARBA00004123"/>
    </source>
</evidence>
<keyword evidence="2" id="KW-0507">mRNA processing</keyword>
<proteinExistence type="predicted"/>
<feature type="compositionally biased region" description="Low complexity" evidence="4">
    <location>
        <begin position="145"/>
        <end position="162"/>
    </location>
</feature>